<dbReference type="RefSeq" id="WP_087254464.1">
    <property type="nucleotide sequence ID" value="NZ_CAUFBS010000010.1"/>
</dbReference>
<evidence type="ECO:0000256" key="10">
    <source>
        <dbReference type="SAM" id="Phobius"/>
    </source>
</evidence>
<keyword evidence="6" id="KW-0653">Protein transport</keyword>
<dbReference type="Proteomes" id="UP000196258">
    <property type="component" value="Unassembled WGS sequence"/>
</dbReference>
<evidence type="ECO:0000313" key="12">
    <source>
        <dbReference type="Proteomes" id="UP000196258"/>
    </source>
</evidence>
<reference evidence="12" key="1">
    <citation type="submission" date="2017-04" db="EMBL/GenBank/DDBJ databases">
        <title>Function of individual gut microbiota members based on whole genome sequencing of pure cultures obtained from chicken caecum.</title>
        <authorList>
            <person name="Medvecky M."/>
            <person name="Cejkova D."/>
            <person name="Polansky O."/>
            <person name="Karasova D."/>
            <person name="Kubasova T."/>
            <person name="Cizek A."/>
            <person name="Rychlik I."/>
        </authorList>
    </citation>
    <scope>NUCLEOTIDE SEQUENCE [LARGE SCALE GENOMIC DNA]</scope>
    <source>
        <strain evidence="12">An149</strain>
    </source>
</reference>
<gene>
    <name evidence="11" type="ORF">B5E91_02045</name>
</gene>
<keyword evidence="9 10" id="KW-0472">Membrane</keyword>
<dbReference type="InterPro" id="IPR003849">
    <property type="entry name" value="Preprotein_translocase_YajC"/>
</dbReference>
<keyword evidence="7 10" id="KW-1133">Transmembrane helix</keyword>
<keyword evidence="5 10" id="KW-0812">Transmembrane</keyword>
<dbReference type="GO" id="GO:0005886">
    <property type="term" value="C:plasma membrane"/>
    <property type="evidence" value="ECO:0007669"/>
    <property type="project" value="UniProtKB-SubCell"/>
</dbReference>
<dbReference type="Pfam" id="PF02699">
    <property type="entry name" value="YajC"/>
    <property type="match status" value="1"/>
</dbReference>
<evidence type="ECO:0000256" key="7">
    <source>
        <dbReference type="ARBA" id="ARBA00022989"/>
    </source>
</evidence>
<evidence type="ECO:0000256" key="4">
    <source>
        <dbReference type="ARBA" id="ARBA00022475"/>
    </source>
</evidence>
<dbReference type="PANTHER" id="PTHR33909">
    <property type="entry name" value="SEC TRANSLOCON ACCESSORY COMPLEX SUBUNIT YAJC"/>
    <property type="match status" value="1"/>
</dbReference>
<keyword evidence="3" id="KW-0813">Transport</keyword>
<comment type="caution">
    <text evidence="11">The sequence shown here is derived from an EMBL/GenBank/DDBJ whole genome shotgun (WGS) entry which is preliminary data.</text>
</comment>
<evidence type="ECO:0000256" key="9">
    <source>
        <dbReference type="ARBA" id="ARBA00023136"/>
    </source>
</evidence>
<protein>
    <submittedName>
        <fullName evidence="11">Preprotein translocase subunit YajC</fullName>
    </submittedName>
</protein>
<dbReference type="EMBL" id="NFLB01000002">
    <property type="protein sequence ID" value="OUQ06084.1"/>
    <property type="molecule type" value="Genomic_DNA"/>
</dbReference>
<keyword evidence="4" id="KW-1003">Cell membrane</keyword>
<evidence type="ECO:0000256" key="2">
    <source>
        <dbReference type="ARBA" id="ARBA00006742"/>
    </source>
</evidence>
<evidence type="ECO:0000256" key="8">
    <source>
        <dbReference type="ARBA" id="ARBA00023010"/>
    </source>
</evidence>
<comment type="subcellular location">
    <subcellularLocation>
        <location evidence="1">Cell membrane</location>
        <topology evidence="1">Single-pass membrane protein</topology>
    </subcellularLocation>
</comment>
<feature type="transmembrane region" description="Helical" evidence="10">
    <location>
        <begin position="6"/>
        <end position="27"/>
    </location>
</feature>
<evidence type="ECO:0000256" key="5">
    <source>
        <dbReference type="ARBA" id="ARBA00022692"/>
    </source>
</evidence>
<accession>A0A1Y4Q4X1</accession>
<sequence>MNWEVILWTCITVGVLLAATGIIIMIISARNMKKRRQEVSDVHTALKVGSKILFAGGLYGRVMKINNDETIDVEISKGAIVKASRYSIQNIEKK</sequence>
<dbReference type="NCBIfam" id="TIGR00739">
    <property type="entry name" value="yajC"/>
    <property type="match status" value="1"/>
</dbReference>
<dbReference type="SMART" id="SM01323">
    <property type="entry name" value="YajC"/>
    <property type="match status" value="1"/>
</dbReference>
<name>A0A1Y4Q4X1_9FIRM</name>
<proteinExistence type="inferred from homology"/>
<organism evidence="11 12">
    <name type="scientific">Thomasclavelia spiroformis</name>
    <dbReference type="NCBI Taxonomy" id="29348"/>
    <lineage>
        <taxon>Bacteria</taxon>
        <taxon>Bacillati</taxon>
        <taxon>Bacillota</taxon>
        <taxon>Erysipelotrichia</taxon>
        <taxon>Erysipelotrichales</taxon>
        <taxon>Coprobacillaceae</taxon>
        <taxon>Thomasclavelia</taxon>
    </lineage>
</organism>
<dbReference type="PANTHER" id="PTHR33909:SF1">
    <property type="entry name" value="SEC TRANSLOCON ACCESSORY COMPLEX SUBUNIT YAJC"/>
    <property type="match status" value="1"/>
</dbReference>
<evidence type="ECO:0000256" key="6">
    <source>
        <dbReference type="ARBA" id="ARBA00022927"/>
    </source>
</evidence>
<keyword evidence="8" id="KW-0811">Translocation</keyword>
<dbReference type="GO" id="GO:0015031">
    <property type="term" value="P:protein transport"/>
    <property type="evidence" value="ECO:0007669"/>
    <property type="project" value="UniProtKB-KW"/>
</dbReference>
<evidence type="ECO:0000256" key="1">
    <source>
        <dbReference type="ARBA" id="ARBA00004162"/>
    </source>
</evidence>
<comment type="similarity">
    <text evidence="2">Belongs to the YajC family.</text>
</comment>
<evidence type="ECO:0000313" key="11">
    <source>
        <dbReference type="EMBL" id="OUQ06084.1"/>
    </source>
</evidence>
<dbReference type="AlphaFoldDB" id="A0A1Y4Q4X1"/>
<evidence type="ECO:0000256" key="3">
    <source>
        <dbReference type="ARBA" id="ARBA00022448"/>
    </source>
</evidence>